<accession>A0AA94EYL9</accession>
<dbReference type="EMBL" id="RWGX01000005">
    <property type="protein sequence ID" value="RVU87375.1"/>
    <property type="molecule type" value="Genomic_DNA"/>
</dbReference>
<reference evidence="1" key="1">
    <citation type="submission" date="2018-12" db="EMBL/GenBank/DDBJ databases">
        <title>Draft genome sequence of Flaovobacterium columnare BGFS27 isolated from channel catfish in Alabama.</title>
        <authorList>
            <person name="Cai W."/>
            <person name="Arias C."/>
        </authorList>
    </citation>
    <scope>NUCLEOTIDE SEQUENCE [LARGE SCALE GENOMIC DNA]</scope>
    <source>
        <strain evidence="1">BGFS27</strain>
    </source>
</reference>
<dbReference type="GeneID" id="56895508"/>
<protein>
    <submittedName>
        <fullName evidence="1">Uncharacterized protein</fullName>
    </submittedName>
</protein>
<evidence type="ECO:0000313" key="1">
    <source>
        <dbReference type="EMBL" id="RVU87375.1"/>
    </source>
</evidence>
<dbReference type="AlphaFoldDB" id="A0AA94EYL9"/>
<gene>
    <name evidence="1" type="ORF">EJB19_13835</name>
</gene>
<comment type="caution">
    <text evidence="1">The sequence shown here is derived from an EMBL/GenBank/DDBJ whole genome shotgun (WGS) entry which is preliminary data.</text>
</comment>
<proteinExistence type="predicted"/>
<sequence>MKIIFNWLFLFTNFYIWSQKPCELALNIKDSISVIKQTKSCTIYEKVFGGKTTLIFLSLISTNGIPSLKLEHLQKSQKFETPICFDKSSKIIFQLSNGRIYTLLYGDNDRCDDLIYNEKERINNRFIESNFFFLKDDLEELKKYPISFMRIHFAGTSTDYVIRKELDCETLVETYFPAQFFIDHFNCISN</sequence>
<organism evidence="1">
    <name type="scientific">Flavobacterium columnare</name>
    <dbReference type="NCBI Taxonomy" id="996"/>
    <lineage>
        <taxon>Bacteria</taxon>
        <taxon>Pseudomonadati</taxon>
        <taxon>Bacteroidota</taxon>
        <taxon>Flavobacteriia</taxon>
        <taxon>Flavobacteriales</taxon>
        <taxon>Flavobacteriaceae</taxon>
        <taxon>Flavobacterium</taxon>
    </lineage>
</organism>
<dbReference type="KEGG" id="fcv:AWN65_06930"/>
<dbReference type="RefSeq" id="WP_060382501.1">
    <property type="nucleotide sequence ID" value="NZ_RWGX02000009.1"/>
</dbReference>
<name>A0AA94EYL9_9FLAO</name>